<accession>A0A2U1LVA8</accession>
<feature type="domain" description="Rab-GAP TBC" evidence="2">
    <location>
        <begin position="12"/>
        <end position="367"/>
    </location>
</feature>
<dbReference type="Proteomes" id="UP000245207">
    <property type="component" value="Unassembled WGS sequence"/>
</dbReference>
<feature type="region of interest" description="Disordered" evidence="1">
    <location>
        <begin position="497"/>
        <end position="518"/>
    </location>
</feature>
<proteinExistence type="predicted"/>
<feature type="domain" description="Rab-GAP TBC" evidence="2">
    <location>
        <begin position="515"/>
        <end position="737"/>
    </location>
</feature>
<dbReference type="EMBL" id="PKPP01007607">
    <property type="protein sequence ID" value="PWA52932.1"/>
    <property type="molecule type" value="Genomic_DNA"/>
</dbReference>
<keyword evidence="4" id="KW-1185">Reference proteome</keyword>
<dbReference type="PROSITE" id="PS50086">
    <property type="entry name" value="TBC_RABGAP"/>
    <property type="match status" value="2"/>
</dbReference>
<dbReference type="PANTHER" id="PTHR22957:SF674">
    <property type="entry name" value="YPT_RAB-GAP DOMAIN OF GYP1P SUPERFAMILY PROTEIN-RELATED"/>
    <property type="match status" value="1"/>
</dbReference>
<dbReference type="OrthoDB" id="27140at2759"/>
<reference evidence="3 4" key="1">
    <citation type="journal article" date="2018" name="Mol. Plant">
        <title>The genome of Artemisia annua provides insight into the evolution of Asteraceae family and artemisinin biosynthesis.</title>
        <authorList>
            <person name="Shen Q."/>
            <person name="Zhang L."/>
            <person name="Liao Z."/>
            <person name="Wang S."/>
            <person name="Yan T."/>
            <person name="Shi P."/>
            <person name="Liu M."/>
            <person name="Fu X."/>
            <person name="Pan Q."/>
            <person name="Wang Y."/>
            <person name="Lv Z."/>
            <person name="Lu X."/>
            <person name="Zhang F."/>
            <person name="Jiang W."/>
            <person name="Ma Y."/>
            <person name="Chen M."/>
            <person name="Hao X."/>
            <person name="Li L."/>
            <person name="Tang Y."/>
            <person name="Lv G."/>
            <person name="Zhou Y."/>
            <person name="Sun X."/>
            <person name="Brodelius P.E."/>
            <person name="Rose J.K.C."/>
            <person name="Tang K."/>
        </authorList>
    </citation>
    <scope>NUCLEOTIDE SEQUENCE [LARGE SCALE GENOMIC DNA]</scope>
    <source>
        <strain evidence="4">cv. Huhao1</strain>
        <tissue evidence="3">Leaf</tissue>
    </source>
</reference>
<evidence type="ECO:0000313" key="4">
    <source>
        <dbReference type="Proteomes" id="UP000245207"/>
    </source>
</evidence>
<dbReference type="SUPFAM" id="SSF47923">
    <property type="entry name" value="Ypt/Rab-GAP domain of gyp1p"/>
    <property type="match status" value="3"/>
</dbReference>
<dbReference type="Pfam" id="PF00566">
    <property type="entry name" value="RabGAP-TBC"/>
    <property type="match status" value="3"/>
</dbReference>
<dbReference type="Gene3D" id="1.10.8.270">
    <property type="entry name" value="putative rabgap domain of human tbc1 domain family member 14 like domains"/>
    <property type="match status" value="1"/>
</dbReference>
<protein>
    <submittedName>
        <fullName evidence="3">Rab-GTPase-TBC domain-containing protein</fullName>
    </submittedName>
</protein>
<dbReference type="InterPro" id="IPR000195">
    <property type="entry name" value="Rab-GAP-TBC_dom"/>
</dbReference>
<sequence>MPEISENNNNNRRFWDLRGVQWRMDLGVLPPSHNSDVDHVRRLTANSRRSYASLRRRLLIDPLIPKDGSNFPDVVIDNPLSQDPGKVFVPDSMLCKSRVSIDSMWGQFFQKAELEKMVDQDLSRLYPEHGSYFQTPGCQGMLRRILLLWCITHPNYGYRQGMHELLAPLLYVLQADVERLSAVRKLYKHYFTDNFDGLSFHETDSAYVSNLKQISQHIQDDSEIQENQIKVNNLNELDPKIQTIISFSDAYGAEGELGIVLSEKFMEHDAYCMFDALMNGSNGAVSMASFFSPSPLNGPQNGLPPVIEASSVLYHLLAIVDSSLYTHLIELGVEPQYFALRWLRVLFGREFALEDLLVIWDEIFSFDNTRLSLVSENNPEESFEVLNSSRGAFIAALAVSMILYVRSSVLSTETATSCLQRLLNFPQDVNLGKLLKKAHSLVTVAIDAMKTVPLSMFSDGFHERTKPTSFRTHSLSSDAAAPGSPLSIVREKKVKSRLLRTESDPSSSKVYSEKTAPGLSRRHVRKSLLDDLSRQLGFEDDNENDNLGRLSAVRKLYKHYFTDNFDGLSFHETDSAYVSNLKQISQHIQDDSEIQENQIKVNNLNELDPKIQTIISFSDAYGAEGELGIVLSEKFMEHDAYCMFDALMNGSNGAVSMASFFSPSPLNGPQNGLPPVIEASSVLYHLLAIVDSSLYTHLIELGVEPQYFALRWLRVLFGREFALEDLLVIWDEIFSFDNTRLSLVSENNPEESFEVLNSSRGAFIAALAVSMILYVRSSVLSTETATSCLQRLLNFPQDVNLGKLLKKAHSLVTVAIDAMKTVPLSMFSDGFHERTKPTSFRTHSLSSDAAAPGSPLSIVREKKVKSRLLRTESDPSSSKVYSEKTAPGLSRRHVRKSLLDDLSRQLGFEDDNENDNLGEAPMKAGGSNLKLIAGKFQWFWKFGKNGGEGSSEKGDSTNSSVGCDQKSEAAASVTDVTNKEEHVNQNKMSSLKNLGQSMVENLQVIESMFQHEKGETGQVDNLSKKALVDRGQMTAMAALKELRKISHILSEM</sequence>
<dbReference type="SMART" id="SM00164">
    <property type="entry name" value="TBC"/>
    <property type="match status" value="1"/>
</dbReference>
<gene>
    <name evidence="3" type="ORF">CTI12_AA449870</name>
</gene>
<evidence type="ECO:0000313" key="3">
    <source>
        <dbReference type="EMBL" id="PWA52932.1"/>
    </source>
</evidence>
<comment type="caution">
    <text evidence="3">The sequence shown here is derived from an EMBL/GenBank/DDBJ whole genome shotgun (WGS) entry which is preliminary data.</text>
</comment>
<dbReference type="AlphaFoldDB" id="A0A2U1LVA8"/>
<dbReference type="Gene3D" id="1.10.472.80">
    <property type="entry name" value="Ypt/Rab-GAP domain of gyp1p, domain 3"/>
    <property type="match status" value="2"/>
</dbReference>
<evidence type="ECO:0000256" key="1">
    <source>
        <dbReference type="SAM" id="MobiDB-lite"/>
    </source>
</evidence>
<feature type="region of interest" description="Disordered" evidence="1">
    <location>
        <begin position="867"/>
        <end position="888"/>
    </location>
</feature>
<dbReference type="InterPro" id="IPR035969">
    <property type="entry name" value="Rab-GAP_TBC_sf"/>
</dbReference>
<dbReference type="STRING" id="35608.A0A2U1LVA8"/>
<name>A0A2U1LVA8_ARTAN</name>
<organism evidence="3 4">
    <name type="scientific">Artemisia annua</name>
    <name type="common">Sweet wormwood</name>
    <dbReference type="NCBI Taxonomy" id="35608"/>
    <lineage>
        <taxon>Eukaryota</taxon>
        <taxon>Viridiplantae</taxon>
        <taxon>Streptophyta</taxon>
        <taxon>Embryophyta</taxon>
        <taxon>Tracheophyta</taxon>
        <taxon>Spermatophyta</taxon>
        <taxon>Magnoliopsida</taxon>
        <taxon>eudicotyledons</taxon>
        <taxon>Gunneridae</taxon>
        <taxon>Pentapetalae</taxon>
        <taxon>asterids</taxon>
        <taxon>campanulids</taxon>
        <taxon>Asterales</taxon>
        <taxon>Asteraceae</taxon>
        <taxon>Asteroideae</taxon>
        <taxon>Anthemideae</taxon>
        <taxon>Artemisiinae</taxon>
        <taxon>Artemisia</taxon>
    </lineage>
</organism>
<evidence type="ECO:0000259" key="2">
    <source>
        <dbReference type="PROSITE" id="PS50086"/>
    </source>
</evidence>
<dbReference type="GO" id="GO:0005096">
    <property type="term" value="F:GTPase activator activity"/>
    <property type="evidence" value="ECO:0007669"/>
    <property type="project" value="TreeGrafter"/>
</dbReference>
<dbReference type="PANTHER" id="PTHR22957">
    <property type="entry name" value="TBC1 DOMAIN FAMILY MEMBER GTPASE-ACTIVATING PROTEIN"/>
    <property type="match status" value="1"/>
</dbReference>